<keyword evidence="3 6" id="KW-0812">Transmembrane</keyword>
<dbReference type="EMBL" id="JSYZ01000045">
    <property type="protein sequence ID" value="KPA87152.1"/>
    <property type="molecule type" value="Genomic_DNA"/>
</dbReference>
<reference evidence="8 9" key="1">
    <citation type="journal article" date="2015" name="PLoS ONE">
        <title>Rice-Infecting Pseudomonas Genomes Are Highly Accessorized and Harbor Multiple Putative Virulence Mechanisms to Cause Sheath Brown Rot.</title>
        <authorList>
            <person name="Quibod I.L."/>
            <person name="Grande G."/>
            <person name="Oreiro E.G."/>
            <person name="Borja F.N."/>
            <person name="Dossa G.S."/>
            <person name="Mauleon R."/>
            <person name="Cruz C.V."/>
            <person name="Oliva R."/>
        </authorList>
    </citation>
    <scope>NUCLEOTIDE SEQUENCE [LARGE SCALE GENOMIC DNA]</scope>
    <source>
        <strain evidence="8 9">IRRI 6609</strain>
    </source>
</reference>
<dbReference type="Pfam" id="PF07690">
    <property type="entry name" value="MFS_1"/>
    <property type="match status" value="1"/>
</dbReference>
<evidence type="ECO:0000259" key="7">
    <source>
        <dbReference type="PROSITE" id="PS50850"/>
    </source>
</evidence>
<name>A0A0M9GBM0_9PSED</name>
<feature type="transmembrane region" description="Helical" evidence="6">
    <location>
        <begin position="136"/>
        <end position="155"/>
    </location>
</feature>
<keyword evidence="9" id="KW-1185">Reference proteome</keyword>
<feature type="transmembrane region" description="Helical" evidence="6">
    <location>
        <begin position="12"/>
        <end position="33"/>
    </location>
</feature>
<feature type="transmembrane region" description="Helical" evidence="6">
    <location>
        <begin position="278"/>
        <end position="296"/>
    </location>
</feature>
<keyword evidence="2" id="KW-1003">Cell membrane</keyword>
<evidence type="ECO:0000256" key="3">
    <source>
        <dbReference type="ARBA" id="ARBA00022692"/>
    </source>
</evidence>
<comment type="caution">
    <text evidence="8">The sequence shown here is derived from an EMBL/GenBank/DDBJ whole genome shotgun (WGS) entry which is preliminary data.</text>
</comment>
<dbReference type="GO" id="GO:0005886">
    <property type="term" value="C:plasma membrane"/>
    <property type="evidence" value="ECO:0007669"/>
    <property type="project" value="UniProtKB-SubCell"/>
</dbReference>
<dbReference type="GO" id="GO:0022857">
    <property type="term" value="F:transmembrane transporter activity"/>
    <property type="evidence" value="ECO:0007669"/>
    <property type="project" value="InterPro"/>
</dbReference>
<organism evidence="8 9">
    <name type="scientific">Pseudomonas asplenii</name>
    <dbReference type="NCBI Taxonomy" id="53407"/>
    <lineage>
        <taxon>Bacteria</taxon>
        <taxon>Pseudomonadati</taxon>
        <taxon>Pseudomonadota</taxon>
        <taxon>Gammaproteobacteria</taxon>
        <taxon>Pseudomonadales</taxon>
        <taxon>Pseudomonadaceae</taxon>
        <taxon>Pseudomonas</taxon>
    </lineage>
</organism>
<feature type="transmembrane region" description="Helical" evidence="6">
    <location>
        <begin position="250"/>
        <end position="271"/>
    </location>
</feature>
<feature type="transmembrane region" description="Helical" evidence="6">
    <location>
        <begin position="77"/>
        <end position="95"/>
    </location>
</feature>
<gene>
    <name evidence="8" type="ORF">PF66_06321</name>
</gene>
<keyword evidence="4 6" id="KW-1133">Transmembrane helix</keyword>
<evidence type="ECO:0000256" key="4">
    <source>
        <dbReference type="ARBA" id="ARBA00022989"/>
    </source>
</evidence>
<feature type="domain" description="Major facilitator superfamily (MFS) profile" evidence="7">
    <location>
        <begin position="11"/>
        <end position="394"/>
    </location>
</feature>
<dbReference type="PANTHER" id="PTHR43124">
    <property type="entry name" value="PURINE EFFLUX PUMP PBUE"/>
    <property type="match status" value="1"/>
</dbReference>
<evidence type="ECO:0000313" key="9">
    <source>
        <dbReference type="Proteomes" id="UP000037931"/>
    </source>
</evidence>
<keyword evidence="5 6" id="KW-0472">Membrane</keyword>
<proteinExistence type="predicted"/>
<dbReference type="Proteomes" id="UP000037931">
    <property type="component" value="Unassembled WGS sequence"/>
</dbReference>
<dbReference type="PANTHER" id="PTHR43124:SF3">
    <property type="entry name" value="CHLORAMPHENICOL EFFLUX PUMP RV0191"/>
    <property type="match status" value="1"/>
</dbReference>
<feature type="transmembrane region" description="Helical" evidence="6">
    <location>
        <begin position="365"/>
        <end position="389"/>
    </location>
</feature>
<dbReference type="SUPFAM" id="SSF103473">
    <property type="entry name" value="MFS general substrate transporter"/>
    <property type="match status" value="1"/>
</dbReference>
<evidence type="ECO:0000256" key="2">
    <source>
        <dbReference type="ARBA" id="ARBA00022475"/>
    </source>
</evidence>
<dbReference type="PROSITE" id="PS50850">
    <property type="entry name" value="MFS"/>
    <property type="match status" value="1"/>
</dbReference>
<dbReference type="InterPro" id="IPR050189">
    <property type="entry name" value="MFS_Efflux_Transporters"/>
</dbReference>
<dbReference type="InterPro" id="IPR011701">
    <property type="entry name" value="MFS"/>
</dbReference>
<dbReference type="RefSeq" id="WP_054064805.1">
    <property type="nucleotide sequence ID" value="NZ_JSYZ01000045.1"/>
</dbReference>
<protein>
    <submittedName>
        <fullName evidence="8">Arabinose efflux permease family protein</fullName>
    </submittedName>
</protein>
<evidence type="ECO:0000256" key="6">
    <source>
        <dbReference type="SAM" id="Phobius"/>
    </source>
</evidence>
<dbReference type="InterPro" id="IPR020846">
    <property type="entry name" value="MFS_dom"/>
</dbReference>
<feature type="transmembrane region" description="Helical" evidence="6">
    <location>
        <begin position="161"/>
        <end position="183"/>
    </location>
</feature>
<evidence type="ECO:0000313" key="8">
    <source>
        <dbReference type="EMBL" id="KPA87152.1"/>
    </source>
</evidence>
<dbReference type="STRING" id="50340.PF66_06321"/>
<comment type="subcellular location">
    <subcellularLocation>
        <location evidence="1">Cell membrane</location>
        <topology evidence="1">Multi-pass membrane protein</topology>
    </subcellularLocation>
</comment>
<feature type="transmembrane region" description="Helical" evidence="6">
    <location>
        <begin position="45"/>
        <end position="65"/>
    </location>
</feature>
<feature type="transmembrane region" description="Helical" evidence="6">
    <location>
        <begin position="213"/>
        <end position="238"/>
    </location>
</feature>
<feature type="transmembrane region" description="Helical" evidence="6">
    <location>
        <begin position="101"/>
        <end position="124"/>
    </location>
</feature>
<dbReference type="AlphaFoldDB" id="A0A0M9GBM0"/>
<evidence type="ECO:0000256" key="5">
    <source>
        <dbReference type="ARBA" id="ARBA00023136"/>
    </source>
</evidence>
<dbReference type="InterPro" id="IPR036259">
    <property type="entry name" value="MFS_trans_sf"/>
</dbReference>
<accession>A0A0M9GBM0</accession>
<evidence type="ECO:0000256" key="1">
    <source>
        <dbReference type="ARBA" id="ARBA00004651"/>
    </source>
</evidence>
<feature type="transmembrane region" description="Helical" evidence="6">
    <location>
        <begin position="302"/>
        <end position="326"/>
    </location>
</feature>
<dbReference type="PATRIC" id="fig|50340.43.peg.4946"/>
<feature type="transmembrane region" description="Helical" evidence="6">
    <location>
        <begin position="338"/>
        <end position="359"/>
    </location>
</feature>
<dbReference type="Gene3D" id="1.20.1250.20">
    <property type="entry name" value="MFS general substrate transporter like domains"/>
    <property type="match status" value="2"/>
</dbReference>
<sequence>MSTSSSYEWKMVWLLAILFGVVGLDRLVVVYLFPILIPELGLNNTQAGAIASILALTWALSTWVLGSISDRCGRKKVLICSGVFFSLMAWLTGAVKSFTGMLLVRGLLGIGEGGVFSTSVATLAQISSPTRRGMNLGIHQAFFPLLGIGLGPIIATQLTQYLSWQWVFFILGVPGLILTLMLAKVMKEPRRAAILTPEHPHKGATSVLRYRNIWVSTVIGSLFQTGLFVFSTFVALYLTQVVRLSLAETGLIVSGWGFGGFIGMIAIPALSDRLGRKPVLVICAAIYGALMLTFALSHASSLVMFSILFLAGVFGFGIAPLFLAIIPAESVPSQVTGAAVGVPTGVSEIIGGVAMPIVAGSLADHFGLIVPMLIVGVVSLLAAAFGLFLKETAPSKNPEPAMTPTEVASA</sequence>